<evidence type="ECO:0000256" key="3">
    <source>
        <dbReference type="ARBA" id="ARBA00038054"/>
    </source>
</evidence>
<organism evidence="5 6">
    <name type="scientific">Desulfopila aestuarii DSM 18488</name>
    <dbReference type="NCBI Taxonomy" id="1121416"/>
    <lineage>
        <taxon>Bacteria</taxon>
        <taxon>Pseudomonadati</taxon>
        <taxon>Thermodesulfobacteriota</taxon>
        <taxon>Desulfobulbia</taxon>
        <taxon>Desulfobulbales</taxon>
        <taxon>Desulfocapsaceae</taxon>
        <taxon>Desulfopila</taxon>
    </lineage>
</organism>
<name>A0A1M7YIZ9_9BACT</name>
<dbReference type="Proteomes" id="UP000184603">
    <property type="component" value="Unassembled WGS sequence"/>
</dbReference>
<reference evidence="5 6" key="1">
    <citation type="submission" date="2016-12" db="EMBL/GenBank/DDBJ databases">
        <authorList>
            <person name="Song W.-J."/>
            <person name="Kurnit D.M."/>
        </authorList>
    </citation>
    <scope>NUCLEOTIDE SEQUENCE [LARGE SCALE GENOMIC DNA]</scope>
    <source>
        <strain evidence="5 6">DSM 18488</strain>
    </source>
</reference>
<dbReference type="OrthoDB" id="9794638at2"/>
<evidence type="ECO:0000313" key="6">
    <source>
        <dbReference type="Proteomes" id="UP000184603"/>
    </source>
</evidence>
<protein>
    <submittedName>
        <fullName evidence="5">NADH-FMN oxidoreductase RutF, flavin reductase (DIM6/NTAB) family</fullName>
    </submittedName>
</protein>
<dbReference type="PANTHER" id="PTHR43567:SF1">
    <property type="entry name" value="FLAVOREDOXIN"/>
    <property type="match status" value="1"/>
</dbReference>
<dbReference type="EMBL" id="FRFE01000037">
    <property type="protein sequence ID" value="SHO52580.1"/>
    <property type="molecule type" value="Genomic_DNA"/>
</dbReference>
<evidence type="ECO:0000313" key="5">
    <source>
        <dbReference type="EMBL" id="SHO52580.1"/>
    </source>
</evidence>
<feature type="domain" description="Flavin reductase like" evidence="4">
    <location>
        <begin position="10"/>
        <end position="152"/>
    </location>
</feature>
<dbReference type="STRING" id="1121416.SAMN02745220_04637"/>
<dbReference type="GO" id="GO:0016646">
    <property type="term" value="F:oxidoreductase activity, acting on the CH-NH group of donors, NAD or NADP as acceptor"/>
    <property type="evidence" value="ECO:0007669"/>
    <property type="project" value="UniProtKB-ARBA"/>
</dbReference>
<keyword evidence="6" id="KW-1185">Reference proteome</keyword>
<evidence type="ECO:0000256" key="1">
    <source>
        <dbReference type="ARBA" id="ARBA00001917"/>
    </source>
</evidence>
<comment type="similarity">
    <text evidence="3">Belongs to the flavoredoxin family.</text>
</comment>
<dbReference type="PANTHER" id="PTHR43567">
    <property type="entry name" value="FLAVOREDOXIN-RELATED-RELATED"/>
    <property type="match status" value="1"/>
</dbReference>
<evidence type="ECO:0000256" key="2">
    <source>
        <dbReference type="ARBA" id="ARBA00022630"/>
    </source>
</evidence>
<dbReference type="InterPro" id="IPR012349">
    <property type="entry name" value="Split_barrel_FMN-bd"/>
</dbReference>
<proteinExistence type="inferred from homology"/>
<dbReference type="Pfam" id="PF01613">
    <property type="entry name" value="Flavin_Reduct"/>
    <property type="match status" value="1"/>
</dbReference>
<dbReference type="AlphaFoldDB" id="A0A1M7YIZ9"/>
<gene>
    <name evidence="5" type="ORF">SAMN02745220_04637</name>
</gene>
<comment type="cofactor">
    <cofactor evidence="1">
        <name>FMN</name>
        <dbReference type="ChEBI" id="CHEBI:58210"/>
    </cofactor>
</comment>
<dbReference type="SUPFAM" id="SSF50475">
    <property type="entry name" value="FMN-binding split barrel"/>
    <property type="match status" value="1"/>
</dbReference>
<dbReference type="InterPro" id="IPR052174">
    <property type="entry name" value="Flavoredoxin"/>
</dbReference>
<evidence type="ECO:0000259" key="4">
    <source>
        <dbReference type="SMART" id="SM00903"/>
    </source>
</evidence>
<dbReference type="InterPro" id="IPR002563">
    <property type="entry name" value="Flavin_Rdtase-like_dom"/>
</dbReference>
<sequence>MKRIAIGPKNGLYPSLTTIVGAEPDDKPNWITIAHVGIMNHATGAVPQYLSIGLNRSHYTNKGIHEHGEFSINIPSVKMMQVTDYVGLVSGATTDKSELFPIARGTLKHAPMIADVPLSMECKLVQAITLGHHEIFIGEVVETFVDESCLTDGKPDLEKIDPLLFDFMKIDYWSLGQRVGLPWREGKTYKTDNK</sequence>
<dbReference type="RefSeq" id="WP_073616146.1">
    <property type="nucleotide sequence ID" value="NZ_FRFE01000037.1"/>
</dbReference>
<keyword evidence="2" id="KW-0285">Flavoprotein</keyword>
<accession>A0A1M7YIZ9</accession>
<dbReference type="GO" id="GO:0010181">
    <property type="term" value="F:FMN binding"/>
    <property type="evidence" value="ECO:0007669"/>
    <property type="project" value="InterPro"/>
</dbReference>
<dbReference type="SMART" id="SM00903">
    <property type="entry name" value="Flavin_Reduct"/>
    <property type="match status" value="1"/>
</dbReference>
<dbReference type="Gene3D" id="2.30.110.10">
    <property type="entry name" value="Electron Transport, Fmn-binding Protein, Chain A"/>
    <property type="match status" value="1"/>
</dbReference>